<evidence type="ECO:0000313" key="6">
    <source>
        <dbReference type="EMBL" id="MDN4526406.1"/>
    </source>
</evidence>
<dbReference type="Pfam" id="PF00440">
    <property type="entry name" value="TetR_N"/>
    <property type="match status" value="1"/>
</dbReference>
<evidence type="ECO:0000313" key="7">
    <source>
        <dbReference type="Proteomes" id="UP001172721"/>
    </source>
</evidence>
<dbReference type="Proteomes" id="UP001172721">
    <property type="component" value="Unassembled WGS sequence"/>
</dbReference>
<reference evidence="6" key="1">
    <citation type="submission" date="2023-07" db="EMBL/GenBank/DDBJ databases">
        <title>Fictibacillus sp. isolated from freshwater pond.</title>
        <authorList>
            <person name="Kirdat K."/>
            <person name="Bhat A."/>
            <person name="Mourya A."/>
            <person name="Yadav A."/>
        </authorList>
    </citation>
    <scope>NUCLEOTIDE SEQUENCE</scope>
    <source>
        <strain evidence="6">NE201</strain>
    </source>
</reference>
<evidence type="ECO:0000256" key="3">
    <source>
        <dbReference type="ARBA" id="ARBA00023163"/>
    </source>
</evidence>
<dbReference type="InterPro" id="IPR009057">
    <property type="entry name" value="Homeodomain-like_sf"/>
</dbReference>
<dbReference type="SUPFAM" id="SSF46689">
    <property type="entry name" value="Homeodomain-like"/>
    <property type="match status" value="1"/>
</dbReference>
<protein>
    <submittedName>
        <fullName evidence="6">TetR/AcrR family transcriptional regulator</fullName>
    </submittedName>
</protein>
<dbReference type="InterPro" id="IPR036271">
    <property type="entry name" value="Tet_transcr_reg_TetR-rel_C_sf"/>
</dbReference>
<proteinExistence type="predicted"/>
<dbReference type="PROSITE" id="PS50977">
    <property type="entry name" value="HTH_TETR_2"/>
    <property type="match status" value="1"/>
</dbReference>
<feature type="DNA-binding region" description="H-T-H motif" evidence="4">
    <location>
        <begin position="26"/>
        <end position="45"/>
    </location>
</feature>
<evidence type="ECO:0000256" key="4">
    <source>
        <dbReference type="PROSITE-ProRule" id="PRU00335"/>
    </source>
</evidence>
<evidence type="ECO:0000256" key="2">
    <source>
        <dbReference type="ARBA" id="ARBA00023125"/>
    </source>
</evidence>
<keyword evidence="1" id="KW-0805">Transcription regulation</keyword>
<name>A0ABT8I050_9BACL</name>
<keyword evidence="7" id="KW-1185">Reference proteome</keyword>
<dbReference type="Gene3D" id="1.10.357.10">
    <property type="entry name" value="Tetracycline Repressor, domain 2"/>
    <property type="match status" value="1"/>
</dbReference>
<feature type="domain" description="HTH tetR-type" evidence="5">
    <location>
        <begin position="3"/>
        <end position="63"/>
    </location>
</feature>
<dbReference type="RefSeq" id="WP_301167434.1">
    <property type="nucleotide sequence ID" value="NZ_JAUHTR010000011.1"/>
</dbReference>
<dbReference type="PRINTS" id="PR00455">
    <property type="entry name" value="HTHTETR"/>
</dbReference>
<dbReference type="PANTHER" id="PTHR47506:SF1">
    <property type="entry name" value="HTH-TYPE TRANSCRIPTIONAL REGULATOR YJDC"/>
    <property type="match status" value="1"/>
</dbReference>
<organism evidence="6 7">
    <name type="scientific">Fictibacillus fluitans</name>
    <dbReference type="NCBI Taxonomy" id="3058422"/>
    <lineage>
        <taxon>Bacteria</taxon>
        <taxon>Bacillati</taxon>
        <taxon>Bacillota</taxon>
        <taxon>Bacilli</taxon>
        <taxon>Bacillales</taxon>
        <taxon>Fictibacillaceae</taxon>
        <taxon>Fictibacillus</taxon>
    </lineage>
</organism>
<comment type="caution">
    <text evidence="6">The sequence shown here is derived from an EMBL/GenBank/DDBJ whole genome shotgun (WGS) entry which is preliminary data.</text>
</comment>
<dbReference type="SUPFAM" id="SSF48498">
    <property type="entry name" value="Tetracyclin repressor-like, C-terminal domain"/>
    <property type="match status" value="1"/>
</dbReference>
<evidence type="ECO:0000256" key="1">
    <source>
        <dbReference type="ARBA" id="ARBA00023015"/>
    </source>
</evidence>
<keyword evidence="2 4" id="KW-0238">DNA-binding</keyword>
<accession>A0ABT8I050</accession>
<evidence type="ECO:0000259" key="5">
    <source>
        <dbReference type="PROSITE" id="PS50977"/>
    </source>
</evidence>
<sequence length="174" mass="20064">MLSKKRESLLENAERLFYENGFHAIGMKRVISESDVALMTMYNHFDSKEDLILEVLKRREERYFSFLKTSISENKNIALSLTEAHMNWILENGSNGCMMLRAKEEYSSTNKEISDTVIAHKKNLISFLQDNAFNVNQATRLAMLFEGATALSEVLEPEAVSKELLDTIQYLFHE</sequence>
<dbReference type="EMBL" id="JAUHTR010000011">
    <property type="protein sequence ID" value="MDN4526406.1"/>
    <property type="molecule type" value="Genomic_DNA"/>
</dbReference>
<dbReference type="InterPro" id="IPR001647">
    <property type="entry name" value="HTH_TetR"/>
</dbReference>
<dbReference type="PANTHER" id="PTHR47506">
    <property type="entry name" value="TRANSCRIPTIONAL REGULATORY PROTEIN"/>
    <property type="match status" value="1"/>
</dbReference>
<gene>
    <name evidence="6" type="ORF">QYB97_18135</name>
</gene>
<keyword evidence="3" id="KW-0804">Transcription</keyword>